<reference evidence="1" key="1">
    <citation type="submission" date="2021-06" db="EMBL/GenBank/DDBJ databases">
        <authorList>
            <person name="Kallberg Y."/>
            <person name="Tangrot J."/>
            <person name="Rosling A."/>
        </authorList>
    </citation>
    <scope>NUCLEOTIDE SEQUENCE</scope>
    <source>
        <strain evidence="1">MA461A</strain>
    </source>
</reference>
<feature type="non-terminal residue" evidence="1">
    <location>
        <position position="1"/>
    </location>
</feature>
<accession>A0ACA9SXR7</accession>
<sequence length="44" mass="5040">TPSYSKSRVFTIEGAEEKLYSLSSSYYINTTEMQCLKAYYAMAL</sequence>
<comment type="caution">
    <text evidence="1">The sequence shown here is derived from an EMBL/GenBank/DDBJ whole genome shotgun (WGS) entry which is preliminary data.</text>
</comment>
<evidence type="ECO:0000313" key="1">
    <source>
        <dbReference type="EMBL" id="CAG8851828.1"/>
    </source>
</evidence>
<name>A0ACA9SXR7_9GLOM</name>
<gene>
    <name evidence="1" type="ORF">RPERSI_LOCUS36761</name>
</gene>
<feature type="non-terminal residue" evidence="1">
    <location>
        <position position="44"/>
    </location>
</feature>
<evidence type="ECO:0000313" key="2">
    <source>
        <dbReference type="Proteomes" id="UP000789920"/>
    </source>
</evidence>
<dbReference type="Proteomes" id="UP000789920">
    <property type="component" value="Unassembled WGS sequence"/>
</dbReference>
<keyword evidence="2" id="KW-1185">Reference proteome</keyword>
<organism evidence="1 2">
    <name type="scientific">Racocetra persica</name>
    <dbReference type="NCBI Taxonomy" id="160502"/>
    <lineage>
        <taxon>Eukaryota</taxon>
        <taxon>Fungi</taxon>
        <taxon>Fungi incertae sedis</taxon>
        <taxon>Mucoromycota</taxon>
        <taxon>Glomeromycotina</taxon>
        <taxon>Glomeromycetes</taxon>
        <taxon>Diversisporales</taxon>
        <taxon>Gigasporaceae</taxon>
        <taxon>Racocetra</taxon>
    </lineage>
</organism>
<dbReference type="EMBL" id="CAJVQC010178314">
    <property type="protein sequence ID" value="CAG8851828.1"/>
    <property type="molecule type" value="Genomic_DNA"/>
</dbReference>
<proteinExistence type="predicted"/>
<protein>
    <submittedName>
        <fullName evidence="1">21090_t:CDS:1</fullName>
    </submittedName>
</protein>